<evidence type="ECO:0000256" key="1">
    <source>
        <dbReference type="ARBA" id="ARBA00005711"/>
    </source>
</evidence>
<dbReference type="Pfam" id="PF03766">
    <property type="entry name" value="Remorin_N"/>
    <property type="match status" value="1"/>
</dbReference>
<dbReference type="EMBL" id="CP097503">
    <property type="protein sequence ID" value="URD77793.1"/>
    <property type="molecule type" value="Genomic_DNA"/>
</dbReference>
<dbReference type="Proteomes" id="UP001055439">
    <property type="component" value="Chromosome 10"/>
</dbReference>
<evidence type="ECO:0000259" key="5">
    <source>
        <dbReference type="Pfam" id="PF03766"/>
    </source>
</evidence>
<dbReference type="InterPro" id="IPR005518">
    <property type="entry name" value="Remorin_N"/>
</dbReference>
<reference evidence="6" key="1">
    <citation type="submission" date="2022-05" db="EMBL/GenBank/DDBJ databases">
        <title>The Musa troglodytarum L. genome provides insights into the mechanism of non-climacteric behaviour and enrichment of carotenoids.</title>
        <authorList>
            <person name="Wang J."/>
        </authorList>
    </citation>
    <scope>NUCLEOTIDE SEQUENCE</scope>
    <source>
        <tissue evidence="6">Leaf</tissue>
    </source>
</reference>
<accession>A0A9E7EL22</accession>
<dbReference type="PANTHER" id="PTHR31775">
    <property type="entry name" value="OS02G0117200 PROTEIN"/>
    <property type="match status" value="1"/>
</dbReference>
<dbReference type="AlphaFoldDB" id="A0A9E7EL22"/>
<organism evidence="6 7">
    <name type="scientific">Musa troglodytarum</name>
    <name type="common">fe'i banana</name>
    <dbReference type="NCBI Taxonomy" id="320322"/>
    <lineage>
        <taxon>Eukaryota</taxon>
        <taxon>Viridiplantae</taxon>
        <taxon>Streptophyta</taxon>
        <taxon>Embryophyta</taxon>
        <taxon>Tracheophyta</taxon>
        <taxon>Spermatophyta</taxon>
        <taxon>Magnoliopsida</taxon>
        <taxon>Liliopsida</taxon>
        <taxon>Zingiberales</taxon>
        <taxon>Musaceae</taxon>
        <taxon>Musa</taxon>
    </lineage>
</organism>
<feature type="compositionally biased region" description="Low complexity" evidence="3">
    <location>
        <begin position="51"/>
        <end position="66"/>
    </location>
</feature>
<sequence>MGEEESTKVVVEGVAGTAAHPPPAEGVKDLAKDKSAVPPPAEEEKPDDSKTLATVNTTEAAATERTSGGSIDRDAVLARVETEKRESMIKAWEENEKTKAQNNTGLDRIVEIGHDTLENYDHHGCTISICLIYLPIWDRAAKKMASITAWENSKKAAVEAELRMKEEALEKKKAEYVEKMKNKIAMLHKAAEEKKAMVEAKRGEEFLKAEEMAAKYRVTGFTPKKLFGCFGA</sequence>
<dbReference type="Pfam" id="PF03763">
    <property type="entry name" value="Remorin_C"/>
    <property type="match status" value="1"/>
</dbReference>
<comment type="similarity">
    <text evidence="1">Belongs to the remorin family.</text>
</comment>
<proteinExistence type="inferred from homology"/>
<feature type="domain" description="Remorin N-terminal" evidence="5">
    <location>
        <begin position="28"/>
        <end position="80"/>
    </location>
</feature>
<evidence type="ECO:0000313" key="6">
    <source>
        <dbReference type="EMBL" id="URD77793.1"/>
    </source>
</evidence>
<dbReference type="PANTHER" id="PTHR31775:SF5">
    <property type="entry name" value="REMORIN 1.4"/>
    <property type="match status" value="1"/>
</dbReference>
<evidence type="ECO:0000313" key="7">
    <source>
        <dbReference type="Proteomes" id="UP001055439"/>
    </source>
</evidence>
<feature type="compositionally biased region" description="Basic and acidic residues" evidence="3">
    <location>
        <begin position="26"/>
        <end position="35"/>
    </location>
</feature>
<evidence type="ECO:0000259" key="4">
    <source>
        <dbReference type="Pfam" id="PF03763"/>
    </source>
</evidence>
<keyword evidence="2" id="KW-0175">Coiled coil</keyword>
<name>A0A9E7EL22_9LILI</name>
<keyword evidence="7" id="KW-1185">Reference proteome</keyword>
<evidence type="ECO:0000256" key="3">
    <source>
        <dbReference type="SAM" id="MobiDB-lite"/>
    </source>
</evidence>
<protein>
    <submittedName>
        <fullName evidence="6">Remorin family</fullName>
    </submittedName>
</protein>
<feature type="coiled-coil region" evidence="2">
    <location>
        <begin position="155"/>
        <end position="197"/>
    </location>
</feature>
<dbReference type="InterPro" id="IPR005516">
    <property type="entry name" value="Remorin_C"/>
</dbReference>
<gene>
    <name evidence="6" type="ORF">MUK42_02964</name>
</gene>
<dbReference type="OrthoDB" id="684343at2759"/>
<feature type="domain" description="Remorin C-terminal" evidence="4">
    <location>
        <begin position="138"/>
        <end position="225"/>
    </location>
</feature>
<evidence type="ECO:0000256" key="2">
    <source>
        <dbReference type="SAM" id="Coils"/>
    </source>
</evidence>
<feature type="region of interest" description="Disordered" evidence="3">
    <location>
        <begin position="1"/>
        <end position="73"/>
    </location>
</feature>